<dbReference type="Proteomes" id="UP000076643">
    <property type="component" value="Unassembled WGS sequence"/>
</dbReference>
<evidence type="ECO:0000313" key="3">
    <source>
        <dbReference type="Proteomes" id="UP000076643"/>
    </source>
</evidence>
<keyword evidence="1" id="KW-0472">Membrane</keyword>
<comment type="caution">
    <text evidence="2">The sequence shown here is derived from an EMBL/GenBank/DDBJ whole genome shotgun (WGS) entry which is preliminary data.</text>
</comment>
<evidence type="ECO:0000313" key="2">
    <source>
        <dbReference type="EMBL" id="KZN36670.1"/>
    </source>
</evidence>
<dbReference type="PANTHER" id="PTHR34351:SF1">
    <property type="entry name" value="SLR1927 PROTEIN"/>
    <property type="match status" value="1"/>
</dbReference>
<dbReference type="AlphaFoldDB" id="A0A166WAF1"/>
<keyword evidence="1" id="KW-1133">Transmembrane helix</keyword>
<sequence length="316" mass="36124">MISGAYKGWLNNIIAKKHSSNSITFSHDNIYVVPSKSGFLFLFFALLNFVIGINYQNNLILGVSYLMLMLQISALFYGYMNLHGLRIELLDITSNFAGQHNQAKFRITPSSDVFSLNIYHSEFLKLEFQNKHFSTKAHNQVIKLLMDKRGKYQSGKFKIQSSYPFGLVNVWSYLLPDKVFYVYPAPIKCELEIQSTLEADTDTGVKSNRTDSFEDFSSLSKYQKGMSKNRISWRHFAKSQELLVKDYEGEEQSISHVLDFHKVEGSKETKLSKLSYQVIEADKQGHEFALRLPAIYIKMGSGDVHVKACLEALSEC</sequence>
<reference evidence="2 3" key="1">
    <citation type="submission" date="2013-07" db="EMBL/GenBank/DDBJ databases">
        <title>Comparative Genomic and Metabolomic Analysis of Twelve Strains of Pseudoalteromonas luteoviolacea.</title>
        <authorList>
            <person name="Vynne N.G."/>
            <person name="Mansson M."/>
            <person name="Gram L."/>
        </authorList>
    </citation>
    <scope>NUCLEOTIDE SEQUENCE [LARGE SCALE GENOMIC DNA]</scope>
    <source>
        <strain evidence="2 3">DSM 6061</strain>
    </source>
</reference>
<evidence type="ECO:0000256" key="1">
    <source>
        <dbReference type="SAM" id="Phobius"/>
    </source>
</evidence>
<feature type="transmembrane region" description="Helical" evidence="1">
    <location>
        <begin position="59"/>
        <end position="80"/>
    </location>
</feature>
<organism evidence="2 3">
    <name type="scientific">Pseudoalteromonas luteoviolacea DSM 6061</name>
    <dbReference type="NCBI Taxonomy" id="1365250"/>
    <lineage>
        <taxon>Bacteria</taxon>
        <taxon>Pseudomonadati</taxon>
        <taxon>Pseudomonadota</taxon>
        <taxon>Gammaproteobacteria</taxon>
        <taxon>Alteromonadales</taxon>
        <taxon>Pseudoalteromonadaceae</taxon>
        <taxon>Pseudoalteromonas</taxon>
    </lineage>
</organism>
<name>A0A166WAF1_9GAMM</name>
<protein>
    <submittedName>
        <fullName evidence="2">Uncharacterized protein</fullName>
    </submittedName>
</protein>
<accession>A0A166WAF1</accession>
<proteinExistence type="predicted"/>
<keyword evidence="3" id="KW-1185">Reference proteome</keyword>
<gene>
    <name evidence="2" type="ORF">N475_17240</name>
</gene>
<keyword evidence="1" id="KW-0812">Transmembrane</keyword>
<feature type="transmembrane region" description="Helical" evidence="1">
    <location>
        <begin position="30"/>
        <end position="53"/>
    </location>
</feature>
<dbReference type="RefSeq" id="WP_063359118.1">
    <property type="nucleotide sequence ID" value="NZ_AQHB01000049.1"/>
</dbReference>
<dbReference type="PANTHER" id="PTHR34351">
    <property type="entry name" value="SLR1927 PROTEIN-RELATED"/>
    <property type="match status" value="1"/>
</dbReference>
<dbReference type="EMBL" id="AUYB01000106">
    <property type="protein sequence ID" value="KZN36670.1"/>
    <property type="molecule type" value="Genomic_DNA"/>
</dbReference>
<dbReference type="PATRIC" id="fig|1365250.3.peg.3051"/>